<keyword evidence="3" id="KW-1185">Reference proteome</keyword>
<dbReference type="KEGG" id="wse:WALSEDRAFT_30525"/>
<evidence type="ECO:0000256" key="1">
    <source>
        <dbReference type="SAM" id="SignalP"/>
    </source>
</evidence>
<reference evidence="2 3" key="1">
    <citation type="journal article" date="2012" name="Fungal Genet. Biol.">
        <title>The genome of the xerotolerant mold Wallemia sebi reveals adaptations to osmotic stress and suggests cryptic sexual reproduction.</title>
        <authorList>
            <person name="Padamsee M."/>
            <person name="Kumar T.K.A."/>
            <person name="Riley R."/>
            <person name="Binder M."/>
            <person name="Boyd A."/>
            <person name="Calvo A.M."/>
            <person name="Furukawa K."/>
            <person name="Hesse C."/>
            <person name="Hohmann S."/>
            <person name="James T.Y."/>
            <person name="LaButti K."/>
            <person name="Lapidus A."/>
            <person name="Lindquist E."/>
            <person name="Lucas S."/>
            <person name="Miller K."/>
            <person name="Shantappa S."/>
            <person name="Grigoriev I.V."/>
            <person name="Hibbett D.S."/>
            <person name="McLaughlin D.J."/>
            <person name="Spatafora J.W."/>
            <person name="Aime M.C."/>
        </authorList>
    </citation>
    <scope>NUCLEOTIDE SEQUENCE [LARGE SCALE GENOMIC DNA]</scope>
    <source>
        <strain evidence="3">ATCC MYA-4683 / CBS 633.66</strain>
    </source>
</reference>
<feature type="signal peptide" evidence="1">
    <location>
        <begin position="1"/>
        <end position="18"/>
    </location>
</feature>
<evidence type="ECO:0000313" key="2">
    <source>
        <dbReference type="EMBL" id="EIM19206.1"/>
    </source>
</evidence>
<gene>
    <name evidence="2" type="ORF">WALSEDRAFT_30525</name>
</gene>
<feature type="chain" id="PRO_5003697524" evidence="1">
    <location>
        <begin position="19"/>
        <end position="280"/>
    </location>
</feature>
<dbReference type="RefSeq" id="XP_006960703.1">
    <property type="nucleotide sequence ID" value="XM_006960641.1"/>
</dbReference>
<keyword evidence="1" id="KW-0732">Signal</keyword>
<dbReference type="InParanoid" id="I4Y5G4"/>
<organism evidence="2 3">
    <name type="scientific">Wallemia mellicola (strain ATCC MYA-4683 / CBS 633.66)</name>
    <name type="common">Wallemia sebi (CBS 633.66)</name>
    <dbReference type="NCBI Taxonomy" id="671144"/>
    <lineage>
        <taxon>Eukaryota</taxon>
        <taxon>Fungi</taxon>
        <taxon>Dikarya</taxon>
        <taxon>Basidiomycota</taxon>
        <taxon>Wallemiomycotina</taxon>
        <taxon>Wallemiomycetes</taxon>
        <taxon>Wallemiales</taxon>
        <taxon>Wallemiaceae</taxon>
        <taxon>Wallemia</taxon>
    </lineage>
</organism>
<dbReference type="EMBL" id="JH668254">
    <property type="protein sequence ID" value="EIM19206.1"/>
    <property type="molecule type" value="Genomic_DNA"/>
</dbReference>
<evidence type="ECO:0000313" key="3">
    <source>
        <dbReference type="Proteomes" id="UP000005242"/>
    </source>
</evidence>
<dbReference type="GeneID" id="18471152"/>
<dbReference type="Proteomes" id="UP000005242">
    <property type="component" value="Unassembled WGS sequence"/>
</dbReference>
<sequence>MARLSFITLTCIIFGAMAYRASTDMVTLGGSGFVGGIFFIVEKCSRDNGGLTGDQCARAILIDLFFGIIYGIGCIALKLIPTSLASFESGLDISHTVLGNVTHLDFMSTADNPDTPQDDVRSFNNPNVFHILKLFNDKDDGASYPAVMHRFIPELNSYQVQSTTHLNGSGSKRQQSNNDRWVFSYAVNRQYFGENTRHYPNIPNWVVEQMANDLLGRLYELDADNICINFNGEFGLWGKLQVANADTAGGIGASQCDPYYNNDYAGGGHWTYNYQVHDEL</sequence>
<name>I4Y5G4_WALMC</name>
<protein>
    <submittedName>
        <fullName evidence="2">Uncharacterized protein</fullName>
    </submittedName>
</protein>
<dbReference type="AlphaFoldDB" id="I4Y5G4"/>
<proteinExistence type="predicted"/>
<accession>I4Y5G4</accession>
<dbReference type="HOGENOM" id="CLU_994668_0_0_1"/>